<keyword evidence="6" id="KW-0560">Oxidoreductase</keyword>
<comment type="catalytic activity">
    <reaction evidence="8">
        <text>IMP + NAD(+) + H2O = XMP + NADH + H(+)</text>
        <dbReference type="Rhea" id="RHEA:11708"/>
        <dbReference type="ChEBI" id="CHEBI:15377"/>
        <dbReference type="ChEBI" id="CHEBI:15378"/>
        <dbReference type="ChEBI" id="CHEBI:57464"/>
        <dbReference type="ChEBI" id="CHEBI:57540"/>
        <dbReference type="ChEBI" id="CHEBI:57945"/>
        <dbReference type="ChEBI" id="CHEBI:58053"/>
        <dbReference type="EC" id="1.1.1.205"/>
    </reaction>
</comment>
<dbReference type="FunFam" id="3.20.20.70:FF:000424">
    <property type="entry name" value="Inosine-5'-monophosphate dehydrogenase 2"/>
    <property type="match status" value="1"/>
</dbReference>
<dbReference type="Gene3D" id="3.20.20.70">
    <property type="entry name" value="Aldolase class I"/>
    <property type="match status" value="1"/>
</dbReference>
<evidence type="ECO:0000256" key="6">
    <source>
        <dbReference type="ARBA" id="ARBA00023002"/>
    </source>
</evidence>
<feature type="domain" description="IMP dehydrogenase/GMP reductase" evidence="9">
    <location>
        <begin position="4"/>
        <end position="344"/>
    </location>
</feature>
<proteinExistence type="inferred from homology"/>
<dbReference type="PROSITE" id="PS00487">
    <property type="entry name" value="IMP_DH_GMP_RED"/>
    <property type="match status" value="1"/>
</dbReference>
<dbReference type="SMART" id="SM01240">
    <property type="entry name" value="IMPDH"/>
    <property type="match status" value="1"/>
</dbReference>
<evidence type="ECO:0000256" key="8">
    <source>
        <dbReference type="ARBA" id="ARBA00048028"/>
    </source>
</evidence>
<evidence type="ECO:0000256" key="4">
    <source>
        <dbReference type="ARBA" id="ARBA00022755"/>
    </source>
</evidence>
<dbReference type="PANTHER" id="PTHR11911:SF111">
    <property type="entry name" value="INOSINE-5'-MONOPHOSPHATE DEHYDROGENASE"/>
    <property type="match status" value="1"/>
</dbReference>
<evidence type="ECO:0000313" key="11">
    <source>
        <dbReference type="Proteomes" id="UP000178432"/>
    </source>
</evidence>
<comment type="similarity">
    <text evidence="2">Belongs to the IMPDH/GMPR family.</text>
</comment>
<keyword evidence="7" id="KW-0520">NAD</keyword>
<gene>
    <name evidence="10" type="ORF">A2663_01535</name>
</gene>
<dbReference type="GO" id="GO:0006177">
    <property type="term" value="P:GMP biosynthetic process"/>
    <property type="evidence" value="ECO:0007669"/>
    <property type="project" value="UniProtKB-KW"/>
</dbReference>
<evidence type="ECO:0000259" key="9">
    <source>
        <dbReference type="Pfam" id="PF00478"/>
    </source>
</evidence>
<evidence type="ECO:0000256" key="2">
    <source>
        <dbReference type="ARBA" id="ARBA00005502"/>
    </source>
</evidence>
<dbReference type="AlphaFoldDB" id="A0A1G1Y1T5"/>
<dbReference type="Pfam" id="PF00478">
    <property type="entry name" value="IMPDH"/>
    <property type="match status" value="1"/>
</dbReference>
<name>A0A1G1Y1T5_9BACT</name>
<reference evidence="10 11" key="1">
    <citation type="journal article" date="2016" name="Nat. Commun.">
        <title>Thousands of microbial genomes shed light on interconnected biogeochemical processes in an aquifer system.</title>
        <authorList>
            <person name="Anantharaman K."/>
            <person name="Brown C.T."/>
            <person name="Hug L.A."/>
            <person name="Sharon I."/>
            <person name="Castelle C.J."/>
            <person name="Probst A.J."/>
            <person name="Thomas B.C."/>
            <person name="Singh A."/>
            <person name="Wilkins M.J."/>
            <person name="Karaoz U."/>
            <person name="Brodie E.L."/>
            <person name="Williams K.H."/>
            <person name="Hubbard S.S."/>
            <person name="Banfield J.F."/>
        </authorList>
    </citation>
    <scope>NUCLEOTIDE SEQUENCE [LARGE SCALE GENOMIC DNA]</scope>
</reference>
<organism evidence="10 11">
    <name type="scientific">Candidatus Buchananbacteria bacterium RIFCSPHIGHO2_01_FULL_46_12</name>
    <dbReference type="NCBI Taxonomy" id="1797536"/>
    <lineage>
        <taxon>Bacteria</taxon>
        <taxon>Candidatus Buchananiibacteriota</taxon>
    </lineage>
</organism>
<dbReference type="InterPro" id="IPR005990">
    <property type="entry name" value="IMP_DH"/>
</dbReference>
<dbReference type="GO" id="GO:0006183">
    <property type="term" value="P:GTP biosynthetic process"/>
    <property type="evidence" value="ECO:0007669"/>
    <property type="project" value="TreeGrafter"/>
</dbReference>
<sequence>MKEALTFDDVLLIPQKSTVSPAKVTTETWLTGKIKLEIPLLSAAMDTVTESELAIALAEAGGLGIIHKNLPVEKQAEEVKKVKSKNLLCGASVSVGEAALERAKALVEAGADCLVVDVAHGHYYKVAETISALKKLFGKKIVLIGGNVATARATLDLIKAGADAIKVGVGPGSICTTRIIAGIGVPQLTAVMDAVKAAKKTGTPVIADGGIKFSGDIVKALAAGAAAVMLGGLFAGTDEAPGEIEDVNGVKMKVYRGMGSIDAMQKGSSDRYLQSDKKNSGEMIAEGVIGYVPYKGPVKNIIYQLVGGLKQGLGYCGAKNILELRKKAEFVRISPAGLRESHPHSLQNIKQAPNYKSEFI</sequence>
<dbReference type="Proteomes" id="UP000178432">
    <property type="component" value="Unassembled WGS sequence"/>
</dbReference>
<comment type="caution">
    <text evidence="10">The sequence shown here is derived from an EMBL/GenBank/DDBJ whole genome shotgun (WGS) entry which is preliminary data.</text>
</comment>
<evidence type="ECO:0000256" key="1">
    <source>
        <dbReference type="ARBA" id="ARBA00001958"/>
    </source>
</evidence>
<dbReference type="GO" id="GO:0003938">
    <property type="term" value="F:IMP dehydrogenase activity"/>
    <property type="evidence" value="ECO:0007669"/>
    <property type="project" value="UniProtKB-EC"/>
</dbReference>
<evidence type="ECO:0000256" key="7">
    <source>
        <dbReference type="ARBA" id="ARBA00023027"/>
    </source>
</evidence>
<keyword evidence="4" id="KW-0658">Purine biosynthesis</keyword>
<dbReference type="InterPro" id="IPR013785">
    <property type="entry name" value="Aldolase_TIM"/>
</dbReference>
<dbReference type="SUPFAM" id="SSF51412">
    <property type="entry name" value="Inosine monophosphate dehydrogenase (IMPDH)"/>
    <property type="match status" value="1"/>
</dbReference>
<dbReference type="InterPro" id="IPR001093">
    <property type="entry name" value="IMP_DH_GMPRt"/>
</dbReference>
<dbReference type="EMBL" id="MHIF01000072">
    <property type="protein sequence ID" value="OGY45796.1"/>
    <property type="molecule type" value="Genomic_DNA"/>
</dbReference>
<evidence type="ECO:0000256" key="3">
    <source>
        <dbReference type="ARBA" id="ARBA00022749"/>
    </source>
</evidence>
<dbReference type="PANTHER" id="PTHR11911">
    <property type="entry name" value="INOSINE-5-MONOPHOSPHATE DEHYDROGENASE RELATED"/>
    <property type="match status" value="1"/>
</dbReference>
<keyword evidence="5" id="KW-0630">Potassium</keyword>
<keyword evidence="3" id="KW-0332">GMP biosynthesis</keyword>
<accession>A0A1G1Y1T5</accession>
<dbReference type="CDD" id="cd00381">
    <property type="entry name" value="IMPDH"/>
    <property type="match status" value="1"/>
</dbReference>
<dbReference type="InterPro" id="IPR015875">
    <property type="entry name" value="IMP_DH/GMP_Rdtase_CS"/>
</dbReference>
<protein>
    <submittedName>
        <fullName evidence="10">Guanosine monophosphate reductase</fullName>
    </submittedName>
</protein>
<comment type="cofactor">
    <cofactor evidence="1">
        <name>K(+)</name>
        <dbReference type="ChEBI" id="CHEBI:29103"/>
    </cofactor>
</comment>
<evidence type="ECO:0000313" key="10">
    <source>
        <dbReference type="EMBL" id="OGY45796.1"/>
    </source>
</evidence>
<evidence type="ECO:0000256" key="5">
    <source>
        <dbReference type="ARBA" id="ARBA00022958"/>
    </source>
</evidence>